<evidence type="ECO:0000313" key="2">
    <source>
        <dbReference type="EMBL" id="KAG0139220.1"/>
    </source>
</evidence>
<name>A0A9P6N8C4_9BASI</name>
<feature type="region of interest" description="Disordered" evidence="1">
    <location>
        <begin position="27"/>
        <end position="78"/>
    </location>
</feature>
<feature type="compositionally biased region" description="Basic residues" evidence="1">
    <location>
        <begin position="290"/>
        <end position="299"/>
    </location>
</feature>
<feature type="non-terminal residue" evidence="2">
    <location>
        <position position="321"/>
    </location>
</feature>
<dbReference type="EMBL" id="MU167696">
    <property type="protein sequence ID" value="KAG0139220.1"/>
    <property type="molecule type" value="Genomic_DNA"/>
</dbReference>
<feature type="compositionally biased region" description="Polar residues" evidence="1">
    <location>
        <begin position="259"/>
        <end position="270"/>
    </location>
</feature>
<feature type="compositionally biased region" description="Low complexity" evidence="1">
    <location>
        <begin position="65"/>
        <end position="76"/>
    </location>
</feature>
<feature type="compositionally biased region" description="Basic and acidic residues" evidence="1">
    <location>
        <begin position="309"/>
        <end position="321"/>
    </location>
</feature>
<feature type="compositionally biased region" description="Basic and acidic residues" evidence="1">
    <location>
        <begin position="271"/>
        <end position="289"/>
    </location>
</feature>
<keyword evidence="3" id="KW-1185">Reference proteome</keyword>
<dbReference type="AlphaFoldDB" id="A0A9P6N8C4"/>
<sequence length="321" mass="35149">VCQSLENVHIPLTEGIWNVHQDITKDSTKLDNGGGDEALKTSKSDSTPWSGQDESTTNPLHLGHSSSKAPLKESSSFIEQNDQSTGLSFYSIHSPGTLDVFQQAGFQLTPYHGALTMDAVDEAPHFLVTPDLWDKQSWLPQDTNESPIHYSEDSFFHDMVVVPSQTTQMDHTASPHEHKGTANHENGLNIAVDDHSGLGTHTDNEQLNSAISTSTPVARKDTLAESISAKRKRTGKGKPKISLISNELPMTYEIHRPSDQQSEEGLNTNADKVDESSKTPVEVEKDKLGKGKRNRKGKSKIISISSSEQKSEEGLNTNADK</sequence>
<protein>
    <submittedName>
        <fullName evidence="2">Uncharacterized protein</fullName>
    </submittedName>
</protein>
<accession>A0A9P6N8C4</accession>
<evidence type="ECO:0000313" key="3">
    <source>
        <dbReference type="Proteomes" id="UP000886653"/>
    </source>
</evidence>
<feature type="non-terminal residue" evidence="2">
    <location>
        <position position="1"/>
    </location>
</feature>
<gene>
    <name evidence="2" type="ORF">CROQUDRAFT_701007</name>
</gene>
<proteinExistence type="predicted"/>
<organism evidence="2 3">
    <name type="scientific">Cronartium quercuum f. sp. fusiforme G11</name>
    <dbReference type="NCBI Taxonomy" id="708437"/>
    <lineage>
        <taxon>Eukaryota</taxon>
        <taxon>Fungi</taxon>
        <taxon>Dikarya</taxon>
        <taxon>Basidiomycota</taxon>
        <taxon>Pucciniomycotina</taxon>
        <taxon>Pucciniomycetes</taxon>
        <taxon>Pucciniales</taxon>
        <taxon>Coleosporiaceae</taxon>
        <taxon>Cronartium</taxon>
    </lineage>
</organism>
<comment type="caution">
    <text evidence="2">The sequence shown here is derived from an EMBL/GenBank/DDBJ whole genome shotgun (WGS) entry which is preliminary data.</text>
</comment>
<evidence type="ECO:0000256" key="1">
    <source>
        <dbReference type="SAM" id="MobiDB-lite"/>
    </source>
</evidence>
<feature type="region of interest" description="Disordered" evidence="1">
    <location>
        <begin position="194"/>
        <end position="219"/>
    </location>
</feature>
<feature type="compositionally biased region" description="Polar residues" evidence="1">
    <location>
        <begin position="44"/>
        <end position="59"/>
    </location>
</feature>
<dbReference type="Proteomes" id="UP000886653">
    <property type="component" value="Unassembled WGS sequence"/>
</dbReference>
<reference evidence="2" key="1">
    <citation type="submission" date="2013-11" db="EMBL/GenBank/DDBJ databases">
        <title>Genome sequence of the fusiform rust pathogen reveals effectors for host alternation and coevolution with pine.</title>
        <authorList>
            <consortium name="DOE Joint Genome Institute"/>
            <person name="Smith K."/>
            <person name="Pendleton A."/>
            <person name="Kubisiak T."/>
            <person name="Anderson C."/>
            <person name="Salamov A."/>
            <person name="Aerts A."/>
            <person name="Riley R."/>
            <person name="Clum A."/>
            <person name="Lindquist E."/>
            <person name="Ence D."/>
            <person name="Campbell M."/>
            <person name="Kronenberg Z."/>
            <person name="Feau N."/>
            <person name="Dhillon B."/>
            <person name="Hamelin R."/>
            <person name="Burleigh J."/>
            <person name="Smith J."/>
            <person name="Yandell M."/>
            <person name="Nelson C."/>
            <person name="Grigoriev I."/>
            <person name="Davis J."/>
        </authorList>
    </citation>
    <scope>NUCLEOTIDE SEQUENCE</scope>
    <source>
        <strain evidence="2">G11</strain>
    </source>
</reference>
<feature type="region of interest" description="Disordered" evidence="1">
    <location>
        <begin position="257"/>
        <end position="321"/>
    </location>
</feature>
<feature type="compositionally biased region" description="Polar residues" evidence="1">
    <location>
        <begin position="199"/>
        <end position="216"/>
    </location>
</feature>